<evidence type="ECO:0000313" key="2">
    <source>
        <dbReference type="Proteomes" id="UP000504603"/>
    </source>
</evidence>
<dbReference type="RefSeq" id="XP_022150144.1">
    <property type="nucleotide sequence ID" value="XM_022294452.1"/>
</dbReference>
<accession>A0A6J1D941</accession>
<dbReference type="Proteomes" id="UP000504603">
    <property type="component" value="Unplaced"/>
</dbReference>
<proteinExistence type="predicted"/>
<dbReference type="KEGG" id="mcha:111018396"/>
<protein>
    <submittedName>
        <fullName evidence="3 4">Uncharacterized protein LOC111018396</fullName>
    </submittedName>
</protein>
<feature type="region of interest" description="Disordered" evidence="1">
    <location>
        <begin position="156"/>
        <end position="183"/>
    </location>
</feature>
<dbReference type="AlphaFoldDB" id="A0A6J1D941"/>
<gene>
    <name evidence="3 4" type="primary">LOC111018396</name>
</gene>
<dbReference type="RefSeq" id="XP_022150143.1">
    <property type="nucleotide sequence ID" value="XM_022294451.1"/>
</dbReference>
<dbReference type="GO" id="GO:0016071">
    <property type="term" value="P:mRNA metabolic process"/>
    <property type="evidence" value="ECO:0007669"/>
    <property type="project" value="UniProtKB-ARBA"/>
</dbReference>
<dbReference type="PANTHER" id="PTHR35306">
    <property type="entry name" value="BNAA03G57290D PROTEIN"/>
    <property type="match status" value="1"/>
</dbReference>
<feature type="compositionally biased region" description="Basic residues" evidence="1">
    <location>
        <begin position="163"/>
        <end position="174"/>
    </location>
</feature>
<keyword evidence="2" id="KW-1185">Reference proteome</keyword>
<evidence type="ECO:0000313" key="4">
    <source>
        <dbReference type="RefSeq" id="XP_022150144.1"/>
    </source>
</evidence>
<name>A0A6J1D941_MOMCH</name>
<dbReference type="InterPro" id="IPR028322">
    <property type="entry name" value="PNRC-like_rgn"/>
</dbReference>
<evidence type="ECO:0000313" key="3">
    <source>
        <dbReference type="RefSeq" id="XP_022150143.1"/>
    </source>
</evidence>
<evidence type="ECO:0000256" key="1">
    <source>
        <dbReference type="SAM" id="MobiDB-lite"/>
    </source>
</evidence>
<dbReference type="PANTHER" id="PTHR35306:SF1">
    <property type="entry name" value="VQ DOMAIN-CONTAINING PROTEIN"/>
    <property type="match status" value="1"/>
</dbReference>
<sequence length="201" mass="22383">MEMLVIMEQYRDEFCSRVITLEPARFGNPPIKEARGKKNRFSFRPTPLEISSIPVHRVSSADFNNPPISTTARTAPIPINPPVCVSDSIDLDEQSCYNYKSLSFPELWAGPTYSNSPPASSLPIPKFSIRQTRTVSLELPPDSAAESVKIHPIVKSAPPSPTRGHKNHHINHHPSTREPFHGADSATRTLRRILNLAIDSE</sequence>
<dbReference type="OrthoDB" id="1921042at2759"/>
<dbReference type="Pfam" id="PF15365">
    <property type="entry name" value="PNRC"/>
    <property type="match status" value="1"/>
</dbReference>
<reference evidence="3 4" key="1">
    <citation type="submission" date="2025-04" db="UniProtKB">
        <authorList>
            <consortium name="RefSeq"/>
        </authorList>
    </citation>
    <scope>IDENTIFICATION</scope>
    <source>
        <strain evidence="3 4">OHB3-1</strain>
    </source>
</reference>
<dbReference type="GeneID" id="111018396"/>
<organism evidence="2 4">
    <name type="scientific">Momordica charantia</name>
    <name type="common">Bitter gourd</name>
    <name type="synonym">Balsam pear</name>
    <dbReference type="NCBI Taxonomy" id="3673"/>
    <lineage>
        <taxon>Eukaryota</taxon>
        <taxon>Viridiplantae</taxon>
        <taxon>Streptophyta</taxon>
        <taxon>Embryophyta</taxon>
        <taxon>Tracheophyta</taxon>
        <taxon>Spermatophyta</taxon>
        <taxon>Magnoliopsida</taxon>
        <taxon>eudicotyledons</taxon>
        <taxon>Gunneridae</taxon>
        <taxon>Pentapetalae</taxon>
        <taxon>rosids</taxon>
        <taxon>fabids</taxon>
        <taxon>Cucurbitales</taxon>
        <taxon>Cucurbitaceae</taxon>
        <taxon>Momordiceae</taxon>
        <taxon>Momordica</taxon>
    </lineage>
</organism>